<feature type="region of interest" description="Disordered" evidence="1">
    <location>
        <begin position="209"/>
        <end position="229"/>
    </location>
</feature>
<organism evidence="2 3">
    <name type="scientific">Candidatus Dojkabacteria bacterium</name>
    <dbReference type="NCBI Taxonomy" id="2099670"/>
    <lineage>
        <taxon>Bacteria</taxon>
        <taxon>Candidatus Dojkabacteria</taxon>
    </lineage>
</organism>
<proteinExistence type="predicted"/>
<dbReference type="Proteomes" id="UP000754563">
    <property type="component" value="Unassembled WGS sequence"/>
</dbReference>
<feature type="non-terminal residue" evidence="2">
    <location>
        <position position="1"/>
    </location>
</feature>
<evidence type="ECO:0000313" key="3">
    <source>
        <dbReference type="Proteomes" id="UP000754563"/>
    </source>
</evidence>
<name>A0A955LA12_9BACT</name>
<reference evidence="2" key="2">
    <citation type="journal article" date="2021" name="Microbiome">
        <title>Successional dynamics and alternative stable states in a saline activated sludge microbial community over 9 years.</title>
        <authorList>
            <person name="Wang Y."/>
            <person name="Ye J."/>
            <person name="Ju F."/>
            <person name="Liu L."/>
            <person name="Boyd J.A."/>
            <person name="Deng Y."/>
            <person name="Parks D.H."/>
            <person name="Jiang X."/>
            <person name="Yin X."/>
            <person name="Woodcroft B.J."/>
            <person name="Tyson G.W."/>
            <person name="Hugenholtz P."/>
            <person name="Polz M.F."/>
            <person name="Zhang T."/>
        </authorList>
    </citation>
    <scope>NUCLEOTIDE SEQUENCE</scope>
    <source>
        <strain evidence="2">HKST-UBA11</strain>
    </source>
</reference>
<accession>A0A955LA12</accession>
<feature type="compositionally biased region" description="Basic and acidic residues" evidence="1">
    <location>
        <begin position="209"/>
        <end position="223"/>
    </location>
</feature>
<dbReference type="Pfam" id="PF16510">
    <property type="entry name" value="P22_portal"/>
    <property type="match status" value="1"/>
</dbReference>
<dbReference type="InterPro" id="IPR032427">
    <property type="entry name" value="P22_portal"/>
</dbReference>
<gene>
    <name evidence="2" type="ORF">KC717_06525</name>
</gene>
<sequence>SFQGLSEGSDESGKAIKLKQEKGEGLSSIFLDNLNRWKQSVGNKAIWAFNKHDTAQRIIKVGGSQIDENILQQLQQQGLYEPSQKKGSGYLRINTPMTHLRDAKFELKVVETQLSESAREKKLSALMALGQVNPNMQALPSYNIKFLEAIGLDYGDRTEIIEDYKSMIKGQAEAAQKQQQAEEQAQQIEDSVKVAEVKLKKEELEIKREELKIKKNDNSDKKSKSGSKR</sequence>
<dbReference type="EMBL" id="JAGQLH010000112">
    <property type="protein sequence ID" value="MCA9386271.1"/>
    <property type="molecule type" value="Genomic_DNA"/>
</dbReference>
<comment type="caution">
    <text evidence="2">The sequence shown here is derived from an EMBL/GenBank/DDBJ whole genome shotgun (WGS) entry which is preliminary data.</text>
</comment>
<protein>
    <submittedName>
        <fullName evidence="2">Uncharacterized protein</fullName>
    </submittedName>
</protein>
<dbReference type="AlphaFoldDB" id="A0A955LA12"/>
<evidence type="ECO:0000256" key="1">
    <source>
        <dbReference type="SAM" id="MobiDB-lite"/>
    </source>
</evidence>
<evidence type="ECO:0000313" key="2">
    <source>
        <dbReference type="EMBL" id="MCA9386271.1"/>
    </source>
</evidence>
<reference evidence="2" key="1">
    <citation type="submission" date="2020-04" db="EMBL/GenBank/DDBJ databases">
        <authorList>
            <person name="Zhang T."/>
        </authorList>
    </citation>
    <scope>NUCLEOTIDE SEQUENCE</scope>
    <source>
        <strain evidence="2">HKST-UBA11</strain>
    </source>
</reference>